<name>A0AAV6TSY3_9ARAC</name>
<comment type="caution">
    <text evidence="1">The sequence shown here is derived from an EMBL/GenBank/DDBJ whole genome shotgun (WGS) entry which is preliminary data.</text>
</comment>
<reference evidence="1 2" key="1">
    <citation type="journal article" date="2022" name="Nat. Ecol. Evol.">
        <title>A masculinizing supergene underlies an exaggerated male reproductive morph in a spider.</title>
        <authorList>
            <person name="Hendrickx F."/>
            <person name="De Corte Z."/>
            <person name="Sonet G."/>
            <person name="Van Belleghem S.M."/>
            <person name="Kostlbacher S."/>
            <person name="Vangestel C."/>
        </authorList>
    </citation>
    <scope>NUCLEOTIDE SEQUENCE [LARGE SCALE GENOMIC DNA]</scope>
    <source>
        <strain evidence="1">W744_W776</strain>
    </source>
</reference>
<keyword evidence="2" id="KW-1185">Reference proteome</keyword>
<gene>
    <name evidence="1" type="ORF">JTE90_025290</name>
</gene>
<dbReference type="Proteomes" id="UP000827092">
    <property type="component" value="Unassembled WGS sequence"/>
</dbReference>
<dbReference type="EMBL" id="JAFNEN010001069">
    <property type="protein sequence ID" value="KAG8175110.1"/>
    <property type="molecule type" value="Genomic_DNA"/>
</dbReference>
<organism evidence="1 2">
    <name type="scientific">Oedothorax gibbosus</name>
    <dbReference type="NCBI Taxonomy" id="931172"/>
    <lineage>
        <taxon>Eukaryota</taxon>
        <taxon>Metazoa</taxon>
        <taxon>Ecdysozoa</taxon>
        <taxon>Arthropoda</taxon>
        <taxon>Chelicerata</taxon>
        <taxon>Arachnida</taxon>
        <taxon>Araneae</taxon>
        <taxon>Araneomorphae</taxon>
        <taxon>Entelegynae</taxon>
        <taxon>Araneoidea</taxon>
        <taxon>Linyphiidae</taxon>
        <taxon>Erigoninae</taxon>
        <taxon>Oedothorax</taxon>
    </lineage>
</organism>
<dbReference type="AlphaFoldDB" id="A0AAV6TSY3"/>
<accession>A0AAV6TSY3</accession>
<protein>
    <submittedName>
        <fullName evidence="1">Uncharacterized protein</fullName>
    </submittedName>
</protein>
<evidence type="ECO:0000313" key="2">
    <source>
        <dbReference type="Proteomes" id="UP000827092"/>
    </source>
</evidence>
<proteinExistence type="predicted"/>
<sequence length="70" mass="7880">MPIWWLSRWGSFCQQSPLSGGGVAHWPRTTCVVPPTPIKRGKKVVEEGIAGLILLVEMCIGSRRWKYKIS</sequence>
<evidence type="ECO:0000313" key="1">
    <source>
        <dbReference type="EMBL" id="KAG8175110.1"/>
    </source>
</evidence>